<dbReference type="EMBL" id="VJWL01000003">
    <property type="protein sequence ID" value="TRW48444.1"/>
    <property type="molecule type" value="Genomic_DNA"/>
</dbReference>
<evidence type="ECO:0000313" key="3">
    <source>
        <dbReference type="EMBL" id="TRW48444.1"/>
    </source>
</evidence>
<dbReference type="OrthoDB" id="155986at2"/>
<dbReference type="PANTHER" id="PTHR34473:SF2">
    <property type="entry name" value="UPF0699 TRANSMEMBRANE PROTEIN YDBT"/>
    <property type="match status" value="1"/>
</dbReference>
<proteinExistence type="predicted"/>
<accession>A0A552X099</accession>
<dbReference type="AlphaFoldDB" id="A0A552X099"/>
<keyword evidence="1" id="KW-0812">Transmembrane</keyword>
<feature type="transmembrane region" description="Helical" evidence="1">
    <location>
        <begin position="205"/>
        <end position="226"/>
    </location>
</feature>
<feature type="transmembrane region" description="Helical" evidence="1">
    <location>
        <begin position="252"/>
        <end position="276"/>
    </location>
</feature>
<dbReference type="InterPro" id="IPR014529">
    <property type="entry name" value="UCP026631"/>
</dbReference>
<keyword evidence="1" id="KW-1133">Transmembrane helix</keyword>
<protein>
    <submittedName>
        <fullName evidence="3">PH domain-containing protein</fullName>
    </submittedName>
</protein>
<dbReference type="PIRSF" id="PIRSF026631">
    <property type="entry name" value="UCP026631"/>
    <property type="match status" value="1"/>
</dbReference>
<evidence type="ECO:0000256" key="1">
    <source>
        <dbReference type="SAM" id="Phobius"/>
    </source>
</evidence>
<dbReference type="Pfam" id="PF03703">
    <property type="entry name" value="bPH_2"/>
    <property type="match status" value="2"/>
</dbReference>
<feature type="transmembrane region" description="Helical" evidence="1">
    <location>
        <begin position="71"/>
        <end position="89"/>
    </location>
</feature>
<keyword evidence="1" id="KW-0472">Membrane</keyword>
<sequence length="499" mass="57261">MTPLLLKRGPLPLNHRNGMARMTEPNAWQRLPLLALCFFFLSTIRLMLKHLYQAAPALAAAFIAVSALRPYIPHLLLGLLVLILITTVLRYRRFFYATEANRIRVRQGVLRKVELNLDYDRIQQADIARPFYFRPFQLAILKLQSAGSKAQEVEVAGLRVERALAIQAEILAELSTDKGAVTTDKHGQEVAATPDFTFRLPPSEVLRIGLMHNIFVVVGVILALLFSNQQVNQRVQERFVAFVEQFPSTSDAILALVAIGIAALVVLILGTIAFHFNKYYGYTLTREGDRVRYEAGLTSTLTRSFRVQKLQLIDIRQGWMGRLLHRHQIRISQAGNQQKQDGKFVLPCVSPAIHKDFCQDLRLPNADWQSVHWLMFPRFVLLFSLLGWLVFDWRAALGLFVGLSLLRWRWWNMFAWHFDGQWLAVRHGLIGSRQQWMPAAKLQHVRMSQGPLQRWFNVSNLTVSTAAGHLQLPYLPTAVAETLQQQLLRVTRDNYKRWM</sequence>
<feature type="domain" description="YdbS-like PH" evidence="2">
    <location>
        <begin position="91"/>
        <end position="170"/>
    </location>
</feature>
<evidence type="ECO:0000313" key="4">
    <source>
        <dbReference type="Proteomes" id="UP000320359"/>
    </source>
</evidence>
<name>A0A552X099_9GAMM</name>
<evidence type="ECO:0000259" key="2">
    <source>
        <dbReference type="Pfam" id="PF03703"/>
    </source>
</evidence>
<feature type="transmembrane region" description="Helical" evidence="1">
    <location>
        <begin position="379"/>
        <end position="406"/>
    </location>
</feature>
<dbReference type="PANTHER" id="PTHR34473">
    <property type="entry name" value="UPF0699 TRANSMEMBRANE PROTEIN YDBS"/>
    <property type="match status" value="1"/>
</dbReference>
<dbReference type="InterPro" id="IPR005182">
    <property type="entry name" value="YdbS-like_PH"/>
</dbReference>
<comment type="caution">
    <text evidence="3">The sequence shown here is derived from an EMBL/GenBank/DDBJ whole genome shotgun (WGS) entry which is preliminary data.</text>
</comment>
<organism evidence="3 4">
    <name type="scientific">Aliidiomarina halalkaliphila</name>
    <dbReference type="NCBI Taxonomy" id="2593535"/>
    <lineage>
        <taxon>Bacteria</taxon>
        <taxon>Pseudomonadati</taxon>
        <taxon>Pseudomonadota</taxon>
        <taxon>Gammaproteobacteria</taxon>
        <taxon>Alteromonadales</taxon>
        <taxon>Idiomarinaceae</taxon>
        <taxon>Aliidiomarina</taxon>
    </lineage>
</organism>
<gene>
    <name evidence="3" type="ORF">FM042_09750</name>
</gene>
<feature type="domain" description="YdbS-like PH" evidence="2">
    <location>
        <begin position="411"/>
        <end position="487"/>
    </location>
</feature>
<dbReference type="Proteomes" id="UP000320359">
    <property type="component" value="Unassembled WGS sequence"/>
</dbReference>
<reference evidence="3 4" key="1">
    <citation type="submission" date="2019-07" db="EMBL/GenBank/DDBJ databases">
        <authorList>
            <person name="Yang M."/>
            <person name="Zhao D."/>
            <person name="Xiang H."/>
        </authorList>
    </citation>
    <scope>NUCLEOTIDE SEQUENCE [LARGE SCALE GENOMIC DNA]</scope>
    <source>
        <strain evidence="3 4">IM1326</strain>
    </source>
</reference>
<keyword evidence="4" id="KW-1185">Reference proteome</keyword>